<dbReference type="AlphaFoldDB" id="A0AAD5T6F3"/>
<evidence type="ECO:0000313" key="4">
    <source>
        <dbReference type="EMBL" id="KAJ3130779.1"/>
    </source>
</evidence>
<name>A0AAD5T6F3_9FUNG</name>
<evidence type="ECO:0000313" key="5">
    <source>
        <dbReference type="Proteomes" id="UP001211907"/>
    </source>
</evidence>
<dbReference type="InterPro" id="IPR012093">
    <property type="entry name" value="Pirin"/>
</dbReference>
<proteinExistence type="inferred from homology"/>
<dbReference type="PIRSF" id="PIRSF006232">
    <property type="entry name" value="Pirin"/>
    <property type="match status" value="1"/>
</dbReference>
<gene>
    <name evidence="4" type="ORF">HK100_007497</name>
</gene>
<reference evidence="4" key="1">
    <citation type="submission" date="2020-05" db="EMBL/GenBank/DDBJ databases">
        <title>Phylogenomic resolution of chytrid fungi.</title>
        <authorList>
            <person name="Stajich J.E."/>
            <person name="Amses K."/>
            <person name="Simmons R."/>
            <person name="Seto K."/>
            <person name="Myers J."/>
            <person name="Bonds A."/>
            <person name="Quandt C.A."/>
            <person name="Barry K."/>
            <person name="Liu P."/>
            <person name="Grigoriev I."/>
            <person name="Longcore J.E."/>
            <person name="James T.Y."/>
        </authorList>
    </citation>
    <scope>NUCLEOTIDE SEQUENCE</scope>
    <source>
        <strain evidence="4">JEL0513</strain>
    </source>
</reference>
<sequence>MVFGLRRIVKHLQPRLLEEGFIRNHFHPHNEGNLLKPFIYLDQIKGNILPAGTPGAFRGFGLHPHSGMSTLTYNIRQKIEYVDSEGLTGSLEPHGVEFMRAGGGMWHASSFPKEGGAVLGFQFWLALPQENEDGPSMSHLIPPTRVPFVRDERNNISVRVLLGEFAGQQSPIVDPPTDKMSVLDASVSNLSDGTKKLFRRIFPDGHSTAWMLVYDGIARVNGNIVENDTVLVLGGEGDAVEVSAEGIEPAKFILASTVPYPYELIARNTSSHTNKESMEKGRSRIKEIGVKLKAEGKL</sequence>
<evidence type="ECO:0000256" key="2">
    <source>
        <dbReference type="RuleBase" id="RU003457"/>
    </source>
</evidence>
<protein>
    <recommendedName>
        <fullName evidence="3">Pirin N-terminal domain-containing protein</fullName>
    </recommendedName>
</protein>
<dbReference type="InterPro" id="IPR011051">
    <property type="entry name" value="RmlC_Cupin_sf"/>
</dbReference>
<dbReference type="Proteomes" id="UP001211907">
    <property type="component" value="Unassembled WGS sequence"/>
</dbReference>
<keyword evidence="5" id="KW-1185">Reference proteome</keyword>
<feature type="domain" description="Pirin N-terminal" evidence="3">
    <location>
        <begin position="28"/>
        <end position="125"/>
    </location>
</feature>
<organism evidence="4 5">
    <name type="scientific">Physocladia obscura</name>
    <dbReference type="NCBI Taxonomy" id="109957"/>
    <lineage>
        <taxon>Eukaryota</taxon>
        <taxon>Fungi</taxon>
        <taxon>Fungi incertae sedis</taxon>
        <taxon>Chytridiomycota</taxon>
        <taxon>Chytridiomycota incertae sedis</taxon>
        <taxon>Chytridiomycetes</taxon>
        <taxon>Chytridiales</taxon>
        <taxon>Chytriomycetaceae</taxon>
        <taxon>Physocladia</taxon>
    </lineage>
</organism>
<dbReference type="EMBL" id="JADGJH010000354">
    <property type="protein sequence ID" value="KAJ3130779.1"/>
    <property type="molecule type" value="Genomic_DNA"/>
</dbReference>
<dbReference type="SUPFAM" id="SSF51182">
    <property type="entry name" value="RmlC-like cupins"/>
    <property type="match status" value="1"/>
</dbReference>
<dbReference type="Gene3D" id="2.60.120.10">
    <property type="entry name" value="Jelly Rolls"/>
    <property type="match status" value="1"/>
</dbReference>
<dbReference type="PANTHER" id="PTHR13903:SF8">
    <property type="entry name" value="PIRIN"/>
    <property type="match status" value="1"/>
</dbReference>
<comment type="similarity">
    <text evidence="1 2">Belongs to the pirin family.</text>
</comment>
<dbReference type="Pfam" id="PF02678">
    <property type="entry name" value="Pirin"/>
    <property type="match status" value="1"/>
</dbReference>
<accession>A0AAD5T6F3</accession>
<evidence type="ECO:0000259" key="3">
    <source>
        <dbReference type="Pfam" id="PF02678"/>
    </source>
</evidence>
<dbReference type="InterPro" id="IPR003829">
    <property type="entry name" value="Pirin_N_dom"/>
</dbReference>
<dbReference type="PANTHER" id="PTHR13903">
    <property type="entry name" value="PIRIN-RELATED"/>
    <property type="match status" value="1"/>
</dbReference>
<evidence type="ECO:0000256" key="1">
    <source>
        <dbReference type="ARBA" id="ARBA00008416"/>
    </source>
</evidence>
<dbReference type="InterPro" id="IPR014710">
    <property type="entry name" value="RmlC-like_jellyroll"/>
</dbReference>
<comment type="caution">
    <text evidence="4">The sequence shown here is derived from an EMBL/GenBank/DDBJ whole genome shotgun (WGS) entry which is preliminary data.</text>
</comment>